<keyword evidence="2" id="KW-0378">Hydrolase</keyword>
<organism evidence="4 5">
    <name type="scientific">Marasmiellus scandens</name>
    <dbReference type="NCBI Taxonomy" id="2682957"/>
    <lineage>
        <taxon>Eukaryota</taxon>
        <taxon>Fungi</taxon>
        <taxon>Dikarya</taxon>
        <taxon>Basidiomycota</taxon>
        <taxon>Agaricomycotina</taxon>
        <taxon>Agaricomycetes</taxon>
        <taxon>Agaricomycetidae</taxon>
        <taxon>Agaricales</taxon>
        <taxon>Marasmiineae</taxon>
        <taxon>Omphalotaceae</taxon>
        <taxon>Marasmiellus</taxon>
    </lineage>
</organism>
<dbReference type="PANTHER" id="PTHR11081:SF75">
    <property type="entry name" value="ENDONUCLEASE, PUTATIVE (AFU_ORTHOLOGUE AFUA_3G13260)-RELATED"/>
    <property type="match status" value="1"/>
</dbReference>
<accession>A0ABR1IM62</accession>
<keyword evidence="5" id="KW-1185">Reference proteome</keyword>
<proteinExistence type="predicted"/>
<dbReference type="EMBL" id="JBANRG010000144">
    <property type="protein sequence ID" value="KAK7433685.1"/>
    <property type="molecule type" value="Genomic_DNA"/>
</dbReference>
<sequence length="502" mass="55706">MGIRDLWEIVAPSRQIVSLDALACQHFVETGQFFKIGVDISQWFSQFQTGLRSKHIRSHAQLGQNPELCNMFLRISRLSQLPIILLAVFDGPNRPVRKRGASVRTIPHWMTARTVDILRAFGHYSITAPGEAEAELSHLNKLGCIDAVLTDDSDALVFGAQKIIRNPKDKKHPDIVAMYDASGFPSQTKTPIMSDGLLLFAILQGGDYSAGLSHCGKATAYALTNTSLGTMLRFASEDYTNSKLRTYLNQQWTPELKQQLQHDTHSFIGGRRPKAASSIPAGFPNVNTIRHYVSPLVSSGPSPQLLDITDVDVSYLGALSDQLFSWGQDGLVMNKFQTSVWPAVCIWKLAQGQTDHIIGLSNVKESLSCGILVCITFDIVWLFSLTTASLPNVPATHDQTTMKLWVSAQLFNNNSPFIDQLLDEYIQKAQTASVMRKIHLLDRAYGVFSRTDNSDDIENLPSRSYAGDIVDLTGDDSTDKDEVKELMFIDLTLDHDMDSTLN</sequence>
<evidence type="ECO:0000256" key="2">
    <source>
        <dbReference type="ARBA" id="ARBA00022801"/>
    </source>
</evidence>
<comment type="caution">
    <text evidence="4">The sequence shown here is derived from an EMBL/GenBank/DDBJ whole genome shotgun (WGS) entry which is preliminary data.</text>
</comment>
<dbReference type="Gene3D" id="3.40.50.1010">
    <property type="entry name" value="5'-nuclease"/>
    <property type="match status" value="2"/>
</dbReference>
<dbReference type="InterPro" id="IPR036279">
    <property type="entry name" value="5-3_exonuclease_C_sf"/>
</dbReference>
<protein>
    <recommendedName>
        <fullName evidence="3">XPG-I domain-containing protein</fullName>
    </recommendedName>
</protein>
<dbReference type="InterPro" id="IPR006085">
    <property type="entry name" value="XPG_DNA_repair_N"/>
</dbReference>
<dbReference type="SUPFAM" id="SSF47807">
    <property type="entry name" value="5' to 3' exonuclease, C-terminal subdomain"/>
    <property type="match status" value="1"/>
</dbReference>
<reference evidence="4 5" key="1">
    <citation type="submission" date="2024-01" db="EMBL/GenBank/DDBJ databases">
        <title>A draft genome for the cacao thread blight pathogen Marasmiellus scandens.</title>
        <authorList>
            <person name="Baruah I.K."/>
            <person name="Leung J."/>
            <person name="Bukari Y."/>
            <person name="Amoako-Attah I."/>
            <person name="Meinhardt L.W."/>
            <person name="Bailey B.A."/>
            <person name="Cohen S.P."/>
        </authorList>
    </citation>
    <scope>NUCLEOTIDE SEQUENCE [LARGE SCALE GENOMIC DNA]</scope>
    <source>
        <strain evidence="4 5">GH-19</strain>
    </source>
</reference>
<dbReference type="Pfam" id="PF00752">
    <property type="entry name" value="XPG_N"/>
    <property type="match status" value="1"/>
</dbReference>
<dbReference type="Proteomes" id="UP001498398">
    <property type="component" value="Unassembled WGS sequence"/>
</dbReference>
<dbReference type="SUPFAM" id="SSF88723">
    <property type="entry name" value="PIN domain-like"/>
    <property type="match status" value="1"/>
</dbReference>
<dbReference type="PANTHER" id="PTHR11081">
    <property type="entry name" value="FLAP ENDONUCLEASE FAMILY MEMBER"/>
    <property type="match status" value="1"/>
</dbReference>
<feature type="domain" description="XPG-I" evidence="3">
    <location>
        <begin position="119"/>
        <end position="190"/>
    </location>
</feature>
<dbReference type="Pfam" id="PF00867">
    <property type="entry name" value="XPG_I"/>
    <property type="match status" value="1"/>
</dbReference>
<dbReference type="CDD" id="cd09870">
    <property type="entry name" value="PIN_YEN1"/>
    <property type="match status" value="1"/>
</dbReference>
<evidence type="ECO:0000259" key="3">
    <source>
        <dbReference type="SMART" id="SM00484"/>
    </source>
</evidence>
<evidence type="ECO:0000256" key="1">
    <source>
        <dbReference type="ARBA" id="ARBA00022722"/>
    </source>
</evidence>
<dbReference type="PRINTS" id="PR00853">
    <property type="entry name" value="XPGRADSUPER"/>
</dbReference>
<evidence type="ECO:0000313" key="5">
    <source>
        <dbReference type="Proteomes" id="UP001498398"/>
    </source>
</evidence>
<name>A0ABR1IM62_9AGAR</name>
<dbReference type="InterPro" id="IPR006084">
    <property type="entry name" value="XPG/Rad2"/>
</dbReference>
<dbReference type="InterPro" id="IPR006086">
    <property type="entry name" value="XPG-I_dom"/>
</dbReference>
<keyword evidence="1" id="KW-0540">Nuclease</keyword>
<dbReference type="SMART" id="SM00484">
    <property type="entry name" value="XPGI"/>
    <property type="match status" value="1"/>
</dbReference>
<evidence type="ECO:0000313" key="4">
    <source>
        <dbReference type="EMBL" id="KAK7433685.1"/>
    </source>
</evidence>
<dbReference type="InterPro" id="IPR029060">
    <property type="entry name" value="PIN-like_dom_sf"/>
</dbReference>
<gene>
    <name evidence="4" type="ORF">VKT23_020632</name>
</gene>